<accession>A0A4D6NBP2</accession>
<evidence type="ECO:0000313" key="2">
    <source>
        <dbReference type="Proteomes" id="UP000501690"/>
    </source>
</evidence>
<protein>
    <submittedName>
        <fullName evidence="1">Uncharacterized protein</fullName>
    </submittedName>
</protein>
<sequence length="84" mass="8836">MVVGFTASCAVAVVAERGCRGAREVHCVVVAAVVRTKKMVMRRLLDGVVQIPATRLRGGGALVLTGKLAVVAASDVVVRTWWCS</sequence>
<dbReference type="EMBL" id="CP039354">
    <property type="protein sequence ID" value="QCE10301.1"/>
    <property type="molecule type" value="Genomic_DNA"/>
</dbReference>
<name>A0A4D6NBP2_VIGUN</name>
<evidence type="ECO:0000313" key="1">
    <source>
        <dbReference type="EMBL" id="QCE10301.1"/>
    </source>
</evidence>
<keyword evidence="2" id="KW-1185">Reference proteome</keyword>
<dbReference type="AlphaFoldDB" id="A0A4D6NBP2"/>
<proteinExistence type="predicted"/>
<organism evidence="1 2">
    <name type="scientific">Vigna unguiculata</name>
    <name type="common">Cowpea</name>
    <dbReference type="NCBI Taxonomy" id="3917"/>
    <lineage>
        <taxon>Eukaryota</taxon>
        <taxon>Viridiplantae</taxon>
        <taxon>Streptophyta</taxon>
        <taxon>Embryophyta</taxon>
        <taxon>Tracheophyta</taxon>
        <taxon>Spermatophyta</taxon>
        <taxon>Magnoliopsida</taxon>
        <taxon>eudicotyledons</taxon>
        <taxon>Gunneridae</taxon>
        <taxon>Pentapetalae</taxon>
        <taxon>rosids</taxon>
        <taxon>fabids</taxon>
        <taxon>Fabales</taxon>
        <taxon>Fabaceae</taxon>
        <taxon>Papilionoideae</taxon>
        <taxon>50 kb inversion clade</taxon>
        <taxon>NPAAA clade</taxon>
        <taxon>indigoferoid/millettioid clade</taxon>
        <taxon>Phaseoleae</taxon>
        <taxon>Vigna</taxon>
    </lineage>
</organism>
<dbReference type="Proteomes" id="UP000501690">
    <property type="component" value="Linkage Group LG10"/>
</dbReference>
<gene>
    <name evidence="1" type="ORF">DEO72_LG10g1529</name>
</gene>
<reference evidence="1 2" key="1">
    <citation type="submission" date="2019-04" db="EMBL/GenBank/DDBJ databases">
        <title>An improved genome assembly and genetic linkage map for asparagus bean, Vigna unguiculata ssp. sesquipedialis.</title>
        <authorList>
            <person name="Xia Q."/>
            <person name="Zhang R."/>
            <person name="Dong Y."/>
        </authorList>
    </citation>
    <scope>NUCLEOTIDE SEQUENCE [LARGE SCALE GENOMIC DNA]</scope>
    <source>
        <tissue evidence="1">Leaf</tissue>
    </source>
</reference>